<keyword evidence="2" id="KW-1185">Reference proteome</keyword>
<dbReference type="STRING" id="1300222.I532_04130"/>
<dbReference type="GO" id="GO:0005737">
    <property type="term" value="C:cytoplasm"/>
    <property type="evidence" value="ECO:0007669"/>
    <property type="project" value="TreeGrafter"/>
</dbReference>
<gene>
    <name evidence="1" type="ORF">I532_04130</name>
</gene>
<evidence type="ECO:0000313" key="1">
    <source>
        <dbReference type="EMBL" id="EMT54764.1"/>
    </source>
</evidence>
<protein>
    <submittedName>
        <fullName evidence="1">DNA primase</fullName>
    </submittedName>
</protein>
<dbReference type="Pfam" id="PF13155">
    <property type="entry name" value="Toprim_2"/>
    <property type="match status" value="1"/>
</dbReference>
<dbReference type="Gene3D" id="3.40.1360.10">
    <property type="match status" value="1"/>
</dbReference>
<dbReference type="InterPro" id="IPR050219">
    <property type="entry name" value="DnaG_primase"/>
</dbReference>
<reference evidence="1 2" key="1">
    <citation type="submission" date="2013-03" db="EMBL/GenBank/DDBJ databases">
        <title>Assembly of a new bacterial strain Brevibacillus borstelensis AK1.</title>
        <authorList>
            <person name="Rajan I."/>
            <person name="PoliReddy D."/>
            <person name="Sugumar T."/>
            <person name="Rathinam K."/>
            <person name="Alqarawi S."/>
            <person name="Khalil A.B."/>
            <person name="Sivakumar N."/>
        </authorList>
    </citation>
    <scope>NUCLEOTIDE SEQUENCE [LARGE SCALE GENOMIC DNA]</scope>
    <source>
        <strain evidence="1 2">AK1</strain>
    </source>
</reference>
<proteinExistence type="predicted"/>
<accession>M8DEJ1</accession>
<sequence>MISISDELSAYSWTRATWTEDKLLAASPFRYDSHPSFMVWLRDNPATGARAGDWVDSGGTGEYARGGIVKLLAFLRNETEGEVREYLRLRYGWGGDGPVDPDELTLDLSGTLRLPQRRQTLDWRMLDGLIGPHPYLTQRGISEDVQRQMHTGYCPKSKAVVFPWIGADGTLETVKYRKVGEKTFWYAKGGRPTREIVYGMDRIYKERDGLAVLVEAEIDALYVRTAGFAAIAVGGSEFSEVKAELIRKSPLHTVVVMADHDEAGQKLKRSVIERLAPYMNVGIAGYPFRYKDPNEIGSIEKLHKYVSRARLISFTLNISEFAYNRGTSRHTPTRPSSPR</sequence>
<dbReference type="PATRIC" id="fig|1300222.3.peg.860"/>
<dbReference type="SUPFAM" id="SSF56731">
    <property type="entry name" value="DNA primase core"/>
    <property type="match status" value="1"/>
</dbReference>
<dbReference type="EMBL" id="APBN01000001">
    <property type="protein sequence ID" value="EMT54764.1"/>
    <property type="molecule type" value="Genomic_DNA"/>
</dbReference>
<organism evidence="1 2">
    <name type="scientific">Brevibacillus borstelensis AK1</name>
    <dbReference type="NCBI Taxonomy" id="1300222"/>
    <lineage>
        <taxon>Bacteria</taxon>
        <taxon>Bacillati</taxon>
        <taxon>Bacillota</taxon>
        <taxon>Bacilli</taxon>
        <taxon>Bacillales</taxon>
        <taxon>Paenibacillaceae</taxon>
        <taxon>Brevibacillus</taxon>
    </lineage>
</organism>
<dbReference type="GO" id="GO:0006269">
    <property type="term" value="P:DNA replication, synthesis of primer"/>
    <property type="evidence" value="ECO:0007669"/>
    <property type="project" value="TreeGrafter"/>
</dbReference>
<dbReference type="RefSeq" id="WP_003386581.1">
    <property type="nucleotide sequence ID" value="NZ_APBN01000001.1"/>
</dbReference>
<dbReference type="AlphaFoldDB" id="M8DEJ1"/>
<dbReference type="OrthoDB" id="2361902at2"/>
<dbReference type="Proteomes" id="UP000012081">
    <property type="component" value="Unassembled WGS sequence"/>
</dbReference>
<evidence type="ECO:0000313" key="2">
    <source>
        <dbReference type="Proteomes" id="UP000012081"/>
    </source>
</evidence>
<dbReference type="PANTHER" id="PTHR30313">
    <property type="entry name" value="DNA PRIMASE"/>
    <property type="match status" value="1"/>
</dbReference>
<name>M8DEJ1_9BACL</name>
<dbReference type="PANTHER" id="PTHR30313:SF2">
    <property type="entry name" value="DNA PRIMASE"/>
    <property type="match status" value="1"/>
</dbReference>
<comment type="caution">
    <text evidence="1">The sequence shown here is derived from an EMBL/GenBank/DDBJ whole genome shotgun (WGS) entry which is preliminary data.</text>
</comment>